<sequence>MLFSTGGSPTARTELDEKTGRPVLGLTMNLELKMDIGALVELLVTMGAKSSEVEQVDQEKDEEKATKKKRPLPREKRQWTWEDPMRATDPNVKAYLAKPEVSWKSTDFEEGTIFRLSDPAQKAAFMNTKFEPLPVPERIPITHKNVKQADLIRFPPESGPGSESGPGLPERRLPRASEAASRSEAASSSSSATYYRSKKVGEAGSTYPERDCKDPDESDIFECATATVVAYVDDRTVENINGDQSSSQSASTDTASLMGMNIASLNREKTVENNVCGCGTGSMDVDPSGRLRGFDLDQYLTEGTGPVPWAVGSDAVPDTVDRAQVAVPVAVATEVPVRVMVVFDYLRWSEQDAALVEIQSAFQRSLPGLSVAMRMWYLESINSKDIWENVVPPVGGPMRWHWKTKPCAAWMAKTSGLMFELLEVARNGKIHSRKLCFALGALLESGDVKNTSGSEKGVQKTLEALVLLDDCEEEDDNPFLEDSVQIYIQEQDKDEEQSSVPKATKVDMEPDFFRNVKLFDMDAHEPEPDVWKKGSTRSKSSSCSRSFISDQEILMLAVQHKPSASLPRNSKSKARAPAKALQTSESEGESSEAREMFENKSKKDNKQKQEKKNKKQSKKKQEKKKKKPTKDTNKKKDKKNKQNNKDEIEEKKDQEDKKDLAGKRKSFGGVKITYGPAKLRFHIMMVFSEVLVPKAASPKAAPWEAEWYKYSYHGAKHLKTKKGYRKFFLRKAREFLKEMGHGDAANSDSSAMVTKLAAEWGQAVKPSGRHGADPGGAIQFRDKMRGMWRQALKKLPGSEVSYDEFIQKLVAMCEKAFDVRKVTMQSDRNFLETCWDMDTKKSRDVSFEDWIAYSVDSFVDQEKEKKVSEQDKDKEKDKDKEEVKDEAPWRRHPPPLPMPPSDGARGSSDGTAAGSSSDGVAAENPVVKEETEEKFGQVQWKMVLPLTDLPLTGPTTAADWAGWEPRLLLDPPAKRASWAEQSEKAAVDDPEAQQTPDEEMKEEQHEEQQGQQHGQQQGQQQQPTEEYCHDFSRKQQQWQHHGQQQQHQEGQWYDFSNKGKKDDPWKDYYSSRGRDSHHGYDSKDKGKGKQQEWPKGNKGWEWTGKQQQDGQQQDRQQQWGKSWNPPEHPYCV</sequence>
<feature type="region of interest" description="Disordered" evidence="1">
    <location>
        <begin position="152"/>
        <end position="216"/>
    </location>
</feature>
<feature type="compositionally biased region" description="Low complexity" evidence="1">
    <location>
        <begin position="155"/>
        <end position="168"/>
    </location>
</feature>
<organism evidence="2 3">
    <name type="scientific">Symbiodinium microadriaticum</name>
    <name type="common">Dinoflagellate</name>
    <name type="synonym">Zooxanthella microadriatica</name>
    <dbReference type="NCBI Taxonomy" id="2951"/>
    <lineage>
        <taxon>Eukaryota</taxon>
        <taxon>Sar</taxon>
        <taxon>Alveolata</taxon>
        <taxon>Dinophyceae</taxon>
        <taxon>Suessiales</taxon>
        <taxon>Symbiodiniaceae</taxon>
        <taxon>Symbiodinium</taxon>
    </lineage>
</organism>
<keyword evidence="3" id="KW-1185">Reference proteome</keyword>
<comment type="caution">
    <text evidence="2">The sequence shown here is derived from an EMBL/GenBank/DDBJ whole genome shotgun (WGS) entry which is preliminary data.</text>
</comment>
<dbReference type="Proteomes" id="UP000186817">
    <property type="component" value="Unassembled WGS sequence"/>
</dbReference>
<dbReference type="EMBL" id="LSRX01001518">
    <property type="protein sequence ID" value="OLP79148.1"/>
    <property type="molecule type" value="Genomic_DNA"/>
</dbReference>
<feature type="compositionally biased region" description="Basic and acidic residues" evidence="1">
    <location>
        <begin position="926"/>
        <end position="935"/>
    </location>
</feature>
<name>A0A1Q9C899_SYMMI</name>
<feature type="compositionally biased region" description="Basic residues" evidence="1">
    <location>
        <begin position="611"/>
        <end position="628"/>
    </location>
</feature>
<feature type="region of interest" description="Disordered" evidence="1">
    <location>
        <begin position="562"/>
        <end position="660"/>
    </location>
</feature>
<feature type="compositionally biased region" description="Basic and acidic residues" evidence="1">
    <location>
        <begin position="1057"/>
        <end position="1066"/>
    </location>
</feature>
<feature type="compositionally biased region" description="Low complexity" evidence="1">
    <location>
        <begin position="901"/>
        <end position="922"/>
    </location>
</feature>
<evidence type="ECO:0000256" key="1">
    <source>
        <dbReference type="SAM" id="MobiDB-lite"/>
    </source>
</evidence>
<gene>
    <name evidence="2" type="ORF">AK812_SmicGene40596</name>
</gene>
<feature type="compositionally biased region" description="Basic and acidic residues" evidence="1">
    <location>
        <begin position="72"/>
        <end position="83"/>
    </location>
</feature>
<feature type="compositionally biased region" description="Low complexity" evidence="1">
    <location>
        <begin position="1009"/>
        <end position="1022"/>
    </location>
</feature>
<evidence type="ECO:0000313" key="2">
    <source>
        <dbReference type="EMBL" id="OLP79148.1"/>
    </source>
</evidence>
<feature type="compositionally biased region" description="Basic and acidic residues" evidence="1">
    <location>
        <begin position="1072"/>
        <end position="1092"/>
    </location>
</feature>
<dbReference type="AlphaFoldDB" id="A0A1Q9C899"/>
<evidence type="ECO:0000313" key="3">
    <source>
        <dbReference type="Proteomes" id="UP000186817"/>
    </source>
</evidence>
<feature type="compositionally biased region" description="Low complexity" evidence="1">
    <location>
        <begin position="1035"/>
        <end position="1052"/>
    </location>
</feature>
<feature type="compositionally biased region" description="Basic and acidic residues" evidence="1">
    <location>
        <begin position="591"/>
        <end position="610"/>
    </location>
</feature>
<feature type="region of interest" description="Disordered" evidence="1">
    <location>
        <begin position="50"/>
        <end position="83"/>
    </location>
</feature>
<feature type="region of interest" description="Disordered" evidence="1">
    <location>
        <begin position="526"/>
        <end position="545"/>
    </location>
</feature>
<protein>
    <submittedName>
        <fullName evidence="2">Uncharacterized protein</fullName>
    </submittedName>
</protein>
<dbReference type="OrthoDB" id="448615at2759"/>
<feature type="compositionally biased region" description="Acidic residues" evidence="1">
    <location>
        <begin position="988"/>
        <end position="1001"/>
    </location>
</feature>
<accession>A0A1Q9C899</accession>
<feature type="compositionally biased region" description="Basic and acidic residues" evidence="1">
    <location>
        <begin position="643"/>
        <end position="660"/>
    </location>
</feature>
<feature type="compositionally biased region" description="Low complexity" evidence="1">
    <location>
        <begin position="176"/>
        <end position="192"/>
    </location>
</feature>
<proteinExistence type="predicted"/>
<feature type="compositionally biased region" description="Low complexity" evidence="1">
    <location>
        <begin position="1106"/>
        <end position="1118"/>
    </location>
</feature>
<reference evidence="2 3" key="1">
    <citation type="submission" date="2016-02" db="EMBL/GenBank/DDBJ databases">
        <title>Genome analysis of coral dinoflagellate symbionts highlights evolutionary adaptations to a symbiotic lifestyle.</title>
        <authorList>
            <person name="Aranda M."/>
            <person name="Li Y."/>
            <person name="Liew Y.J."/>
            <person name="Baumgarten S."/>
            <person name="Simakov O."/>
            <person name="Wilson M."/>
            <person name="Piel J."/>
            <person name="Ashoor H."/>
            <person name="Bougouffa S."/>
            <person name="Bajic V.B."/>
            <person name="Ryu T."/>
            <person name="Ravasi T."/>
            <person name="Bayer T."/>
            <person name="Micklem G."/>
            <person name="Kim H."/>
            <person name="Bhak J."/>
            <person name="Lajeunesse T.C."/>
            <person name="Voolstra C.R."/>
        </authorList>
    </citation>
    <scope>NUCLEOTIDE SEQUENCE [LARGE SCALE GENOMIC DNA]</scope>
    <source>
        <strain evidence="2 3">CCMP2467</strain>
    </source>
</reference>
<feature type="region of interest" description="Disordered" evidence="1">
    <location>
        <begin position="972"/>
        <end position="1132"/>
    </location>
</feature>
<feature type="compositionally biased region" description="Basic and acidic residues" evidence="1">
    <location>
        <begin position="862"/>
        <end position="889"/>
    </location>
</feature>
<feature type="region of interest" description="Disordered" evidence="1">
    <location>
        <begin position="862"/>
        <end position="939"/>
    </location>
</feature>